<evidence type="ECO:0000259" key="8">
    <source>
        <dbReference type="Pfam" id="PF01545"/>
    </source>
</evidence>
<proteinExistence type="inferred from homology"/>
<evidence type="ECO:0000256" key="1">
    <source>
        <dbReference type="ARBA" id="ARBA00004141"/>
    </source>
</evidence>
<dbReference type="InterPro" id="IPR050291">
    <property type="entry name" value="CDF_Transporter"/>
</dbReference>
<feature type="transmembrane region" description="Helical" evidence="7">
    <location>
        <begin position="128"/>
        <end position="147"/>
    </location>
</feature>
<comment type="subcellular location">
    <subcellularLocation>
        <location evidence="1">Membrane</location>
        <topology evidence="1">Multi-pass membrane protein</topology>
    </subcellularLocation>
</comment>
<feature type="transmembrane region" description="Helical" evidence="7">
    <location>
        <begin position="168"/>
        <end position="186"/>
    </location>
</feature>
<keyword evidence="5 7" id="KW-1133">Transmembrane helix</keyword>
<dbReference type="PANTHER" id="PTHR43840:SF15">
    <property type="entry name" value="MITOCHONDRIAL METAL TRANSPORTER 1-RELATED"/>
    <property type="match status" value="1"/>
</dbReference>
<comment type="caution">
    <text evidence="10">The sequence shown here is derived from an EMBL/GenBank/DDBJ whole genome shotgun (WGS) entry which is preliminary data.</text>
</comment>
<dbReference type="EMBL" id="SJFN01000018">
    <property type="protein sequence ID" value="TBW36779.1"/>
    <property type="molecule type" value="Genomic_DNA"/>
</dbReference>
<dbReference type="GO" id="GO:0005886">
    <property type="term" value="C:plasma membrane"/>
    <property type="evidence" value="ECO:0007669"/>
    <property type="project" value="TreeGrafter"/>
</dbReference>
<dbReference type="SUPFAM" id="SSF160240">
    <property type="entry name" value="Cation efflux protein cytoplasmic domain-like"/>
    <property type="match status" value="1"/>
</dbReference>
<dbReference type="Pfam" id="PF16916">
    <property type="entry name" value="ZT_dimer"/>
    <property type="match status" value="1"/>
</dbReference>
<dbReference type="AlphaFoldDB" id="A0A4V2KTD0"/>
<evidence type="ECO:0000313" key="11">
    <source>
        <dbReference type="Proteomes" id="UP000292781"/>
    </source>
</evidence>
<dbReference type="InterPro" id="IPR036837">
    <property type="entry name" value="Cation_efflux_CTD_sf"/>
</dbReference>
<dbReference type="GO" id="GO:0015093">
    <property type="term" value="F:ferrous iron transmembrane transporter activity"/>
    <property type="evidence" value="ECO:0007669"/>
    <property type="project" value="TreeGrafter"/>
</dbReference>
<keyword evidence="4 7" id="KW-0812">Transmembrane</keyword>
<evidence type="ECO:0000256" key="5">
    <source>
        <dbReference type="ARBA" id="ARBA00022989"/>
    </source>
</evidence>
<feature type="transmembrane region" description="Helical" evidence="7">
    <location>
        <begin position="88"/>
        <end position="108"/>
    </location>
</feature>
<dbReference type="GO" id="GO:0015341">
    <property type="term" value="F:zinc efflux antiporter activity"/>
    <property type="evidence" value="ECO:0007669"/>
    <property type="project" value="TreeGrafter"/>
</dbReference>
<feature type="transmembrane region" description="Helical" evidence="7">
    <location>
        <begin position="56"/>
        <end position="76"/>
    </location>
</feature>
<evidence type="ECO:0000256" key="3">
    <source>
        <dbReference type="ARBA" id="ARBA00022448"/>
    </source>
</evidence>
<dbReference type="RefSeq" id="WP_131310043.1">
    <property type="nucleotide sequence ID" value="NZ_SJFN01000018.1"/>
</dbReference>
<dbReference type="InterPro" id="IPR027469">
    <property type="entry name" value="Cation_efflux_TMD_sf"/>
</dbReference>
<dbReference type="Pfam" id="PF01545">
    <property type="entry name" value="Cation_efflux"/>
    <property type="match status" value="1"/>
</dbReference>
<evidence type="ECO:0000256" key="7">
    <source>
        <dbReference type="SAM" id="Phobius"/>
    </source>
</evidence>
<dbReference type="Gene3D" id="3.30.70.1350">
    <property type="entry name" value="Cation efflux protein, cytoplasmic domain"/>
    <property type="match status" value="1"/>
</dbReference>
<evidence type="ECO:0000259" key="9">
    <source>
        <dbReference type="Pfam" id="PF16916"/>
    </source>
</evidence>
<dbReference type="InterPro" id="IPR058533">
    <property type="entry name" value="Cation_efflux_TM"/>
</dbReference>
<dbReference type="InterPro" id="IPR002524">
    <property type="entry name" value="Cation_efflux"/>
</dbReference>
<name>A0A4V2KTD0_9HYPH</name>
<dbReference type="NCBIfam" id="TIGR01297">
    <property type="entry name" value="CDF"/>
    <property type="match status" value="1"/>
</dbReference>
<keyword evidence="6 7" id="KW-0472">Membrane</keyword>
<keyword evidence="3" id="KW-0813">Transport</keyword>
<dbReference type="Proteomes" id="UP000292781">
    <property type="component" value="Unassembled WGS sequence"/>
</dbReference>
<reference evidence="10 11" key="1">
    <citation type="submission" date="2019-02" db="EMBL/GenBank/DDBJ databases">
        <title>Siculibacillus lacustris gen. nov., sp. nov., a new rosette-forming bacterium isolated from a freshwater crater lake (Lake St. Ana, Romania).</title>
        <authorList>
            <person name="Felfoldi T."/>
            <person name="Marton Z."/>
            <person name="Szabo A."/>
            <person name="Mentes A."/>
            <person name="Boka K."/>
            <person name="Marialigeti K."/>
            <person name="Mathe I."/>
            <person name="Koncz M."/>
            <person name="Schumann P."/>
            <person name="Toth E."/>
        </authorList>
    </citation>
    <scope>NUCLEOTIDE SEQUENCE [LARGE SCALE GENOMIC DNA]</scope>
    <source>
        <strain evidence="10 11">SA-279</strain>
    </source>
</reference>
<feature type="transmembrane region" description="Helical" evidence="7">
    <location>
        <begin position="27"/>
        <end position="50"/>
    </location>
</feature>
<sequence>MPQTTPASPPADASGARVPIDVAVGSIGVGIVVLGLKILAYSVTGSIALYSDVLESLVNLATAVATLVAVRVAALPADATYPFGHHKAEYFSAVLEAVMIGVAAMLILREARDALVLPRTMTAPFLGMAINAAAAGINGLWCVVLVGHGRRHRSPALIADGMHLLADLASSVGVLTGIALAVATGWWIVDPLLAVIVAGCILWSGWIVLERSLGGLMDVAAPAERVAEIRRSIAAATDDDAVVRRLRTRTAGRATFVEFHLVVPGHLSVAAADAIAAAVETRLRADIPAIAVMIRIEPATEAAPARTGGGAESKSM</sequence>
<organism evidence="10 11">
    <name type="scientific">Siculibacillus lacustris</name>
    <dbReference type="NCBI Taxonomy" id="1549641"/>
    <lineage>
        <taxon>Bacteria</taxon>
        <taxon>Pseudomonadati</taxon>
        <taxon>Pseudomonadota</taxon>
        <taxon>Alphaproteobacteria</taxon>
        <taxon>Hyphomicrobiales</taxon>
        <taxon>Ancalomicrobiaceae</taxon>
        <taxon>Siculibacillus</taxon>
    </lineage>
</organism>
<dbReference type="PANTHER" id="PTHR43840">
    <property type="entry name" value="MITOCHONDRIAL METAL TRANSPORTER 1-RELATED"/>
    <property type="match status" value="1"/>
</dbReference>
<protein>
    <submittedName>
        <fullName evidence="10">Cation transporter</fullName>
    </submittedName>
</protein>
<gene>
    <name evidence="10" type="ORF">EYW49_13130</name>
</gene>
<feature type="domain" description="Cation efflux protein transmembrane" evidence="8">
    <location>
        <begin position="27"/>
        <end position="217"/>
    </location>
</feature>
<feature type="domain" description="Cation efflux protein cytoplasmic" evidence="9">
    <location>
        <begin position="222"/>
        <end position="298"/>
    </location>
</feature>
<feature type="transmembrane region" description="Helical" evidence="7">
    <location>
        <begin position="192"/>
        <end position="209"/>
    </location>
</feature>
<evidence type="ECO:0000256" key="2">
    <source>
        <dbReference type="ARBA" id="ARBA00008114"/>
    </source>
</evidence>
<evidence type="ECO:0000256" key="6">
    <source>
        <dbReference type="ARBA" id="ARBA00023136"/>
    </source>
</evidence>
<comment type="similarity">
    <text evidence="2">Belongs to the cation diffusion facilitator (CDF) transporter (TC 2.A.4) family.</text>
</comment>
<dbReference type="OrthoDB" id="9806522at2"/>
<dbReference type="Gene3D" id="1.20.1510.10">
    <property type="entry name" value="Cation efflux protein transmembrane domain"/>
    <property type="match status" value="1"/>
</dbReference>
<dbReference type="GO" id="GO:0006882">
    <property type="term" value="P:intracellular zinc ion homeostasis"/>
    <property type="evidence" value="ECO:0007669"/>
    <property type="project" value="TreeGrafter"/>
</dbReference>
<accession>A0A4V2KTD0</accession>
<dbReference type="GO" id="GO:0015086">
    <property type="term" value="F:cadmium ion transmembrane transporter activity"/>
    <property type="evidence" value="ECO:0007669"/>
    <property type="project" value="TreeGrafter"/>
</dbReference>
<dbReference type="SUPFAM" id="SSF161111">
    <property type="entry name" value="Cation efflux protein transmembrane domain-like"/>
    <property type="match status" value="1"/>
</dbReference>
<evidence type="ECO:0000256" key="4">
    <source>
        <dbReference type="ARBA" id="ARBA00022692"/>
    </source>
</evidence>
<dbReference type="InterPro" id="IPR027470">
    <property type="entry name" value="Cation_efflux_CTD"/>
</dbReference>
<keyword evidence="11" id="KW-1185">Reference proteome</keyword>
<evidence type="ECO:0000313" key="10">
    <source>
        <dbReference type="EMBL" id="TBW36779.1"/>
    </source>
</evidence>